<dbReference type="InterPro" id="IPR015500">
    <property type="entry name" value="Peptidase_S8_subtilisin-rel"/>
</dbReference>
<organism evidence="7 8">
    <name type="scientific">Massilia eurypsychrophila</name>
    <dbReference type="NCBI Taxonomy" id="1485217"/>
    <lineage>
        <taxon>Bacteria</taxon>
        <taxon>Pseudomonadati</taxon>
        <taxon>Pseudomonadota</taxon>
        <taxon>Betaproteobacteria</taxon>
        <taxon>Burkholderiales</taxon>
        <taxon>Oxalobacteraceae</taxon>
        <taxon>Telluria group</taxon>
        <taxon>Massilia</taxon>
    </lineage>
</organism>
<feature type="domain" description="Peptidase S8/S53" evidence="6">
    <location>
        <begin position="196"/>
        <end position="432"/>
    </location>
</feature>
<feature type="active site" description="Charge relay system" evidence="5">
    <location>
        <position position="231"/>
    </location>
</feature>
<evidence type="ECO:0000313" key="7">
    <source>
        <dbReference type="EMBL" id="PIL45793.1"/>
    </source>
</evidence>
<keyword evidence="2 5" id="KW-0645">Protease</keyword>
<dbReference type="PANTHER" id="PTHR43806">
    <property type="entry name" value="PEPTIDASE S8"/>
    <property type="match status" value="1"/>
</dbReference>
<dbReference type="EMBL" id="PDOC01000003">
    <property type="protein sequence ID" value="PIL45793.1"/>
    <property type="molecule type" value="Genomic_DNA"/>
</dbReference>
<evidence type="ECO:0000256" key="4">
    <source>
        <dbReference type="ARBA" id="ARBA00022825"/>
    </source>
</evidence>
<name>A0A2G8TID6_9BURK</name>
<proteinExistence type="inferred from homology"/>
<evidence type="ECO:0000313" key="8">
    <source>
        <dbReference type="Proteomes" id="UP000230390"/>
    </source>
</evidence>
<dbReference type="InterPro" id="IPR000209">
    <property type="entry name" value="Peptidase_S8/S53_dom"/>
</dbReference>
<dbReference type="PANTHER" id="PTHR43806:SF11">
    <property type="entry name" value="CEREVISIN-RELATED"/>
    <property type="match status" value="1"/>
</dbReference>
<evidence type="ECO:0000256" key="1">
    <source>
        <dbReference type="ARBA" id="ARBA00011073"/>
    </source>
</evidence>
<comment type="caution">
    <text evidence="7">The sequence shown here is derived from an EMBL/GenBank/DDBJ whole genome shotgun (WGS) entry which is preliminary data.</text>
</comment>
<dbReference type="AlphaFoldDB" id="A0A2G8TID6"/>
<dbReference type="Proteomes" id="UP000230390">
    <property type="component" value="Unassembled WGS sequence"/>
</dbReference>
<gene>
    <name evidence="7" type="ORF">CR105_06945</name>
</gene>
<dbReference type="InterPro" id="IPR036852">
    <property type="entry name" value="Peptidase_S8/S53_dom_sf"/>
</dbReference>
<evidence type="ECO:0000256" key="2">
    <source>
        <dbReference type="ARBA" id="ARBA00022670"/>
    </source>
</evidence>
<accession>A0A2G8TID6</accession>
<dbReference type="Pfam" id="PF00082">
    <property type="entry name" value="Peptidase_S8"/>
    <property type="match status" value="1"/>
</dbReference>
<dbReference type="PROSITE" id="PS51892">
    <property type="entry name" value="SUBTILASE"/>
    <property type="match status" value="1"/>
</dbReference>
<keyword evidence="4 5" id="KW-0720">Serine protease</keyword>
<dbReference type="InterPro" id="IPR023828">
    <property type="entry name" value="Peptidase_S8_Ser-AS"/>
</dbReference>
<dbReference type="GO" id="GO:0004252">
    <property type="term" value="F:serine-type endopeptidase activity"/>
    <property type="evidence" value="ECO:0007669"/>
    <property type="project" value="UniProtKB-UniRule"/>
</dbReference>
<dbReference type="PRINTS" id="PR00723">
    <property type="entry name" value="SUBTILISIN"/>
</dbReference>
<dbReference type="Gene3D" id="3.40.50.200">
    <property type="entry name" value="Peptidase S8/S53 domain"/>
    <property type="match status" value="1"/>
</dbReference>
<feature type="active site" description="Charge relay system" evidence="5">
    <location>
        <position position="202"/>
    </location>
</feature>
<comment type="similarity">
    <text evidence="1 5">Belongs to the peptidase S8 family.</text>
</comment>
<dbReference type="GO" id="GO:0006508">
    <property type="term" value="P:proteolysis"/>
    <property type="evidence" value="ECO:0007669"/>
    <property type="project" value="UniProtKB-KW"/>
</dbReference>
<evidence type="ECO:0000256" key="3">
    <source>
        <dbReference type="ARBA" id="ARBA00022801"/>
    </source>
</evidence>
<evidence type="ECO:0000259" key="6">
    <source>
        <dbReference type="Pfam" id="PF00082"/>
    </source>
</evidence>
<keyword evidence="3 5" id="KW-0378">Hydrolase</keyword>
<dbReference type="InterPro" id="IPR050131">
    <property type="entry name" value="Peptidase_S8_subtilisin-like"/>
</dbReference>
<dbReference type="PROSITE" id="PS00138">
    <property type="entry name" value="SUBTILASE_SER"/>
    <property type="match status" value="1"/>
</dbReference>
<dbReference type="RefSeq" id="WP_099787704.1">
    <property type="nucleotide sequence ID" value="NZ_JBHLYV010000029.1"/>
</dbReference>
<reference evidence="7 8" key="1">
    <citation type="submission" date="2017-10" db="EMBL/GenBank/DDBJ databases">
        <title>Massilia psychrophilum sp. nov., a novel purple-pigmented bacterium isolated from Tianshan glacier, Xinjiang Municipality, China.</title>
        <authorList>
            <person name="Wang H."/>
        </authorList>
    </citation>
    <scope>NUCLEOTIDE SEQUENCE [LARGE SCALE GENOMIC DNA]</scope>
    <source>
        <strain evidence="7 8">JCM 30074</strain>
    </source>
</reference>
<evidence type="ECO:0000256" key="5">
    <source>
        <dbReference type="PROSITE-ProRule" id="PRU01240"/>
    </source>
</evidence>
<dbReference type="OrthoDB" id="5405281at2"/>
<feature type="active site" description="Charge relay system" evidence="5">
    <location>
        <position position="384"/>
    </location>
</feature>
<dbReference type="CDD" id="cd05561">
    <property type="entry name" value="Peptidases_S8_4"/>
    <property type="match status" value="1"/>
</dbReference>
<keyword evidence="8" id="KW-1185">Reference proteome</keyword>
<protein>
    <recommendedName>
        <fullName evidence="6">Peptidase S8/S53 domain-containing protein</fullName>
    </recommendedName>
</protein>
<dbReference type="SUPFAM" id="SSF52743">
    <property type="entry name" value="Subtilisin-like"/>
    <property type="match status" value="1"/>
</dbReference>
<sequence>MKPEPFALLPRLLRRTLLLGAVLGAVPAQAQLRVPSLNIPLPQSLGAIDTETLRGSGTRLLATADVRALGELRLLQVGDLLRRHRDVLEPDPRGEPIVRSQILAWSPSAASLRAAEAAGLMVIKVSTLDGLDETIVVLGVPTGTSTSAMLEKLRALDPGGQYDFNHVYTASAAWPMEPAAPAESSAPPARAARGAVRVGLLDGGVADHHPVFREAALTRWGCDGKLIPDAHGTAVAALMVGRSSRFRGVAPGAELYTADVYCGSPAGGSAERIAAALGWLAKQQVAVINVSLVGPPNQTLERAVGAMVRRGHLLVAAVGNDGPAAAPLYPASYPGVVGVSGVDRDGRPLPEAARGPQVMFAAPGNQMVSAALGSPPYRVVRGTSFASPIVAAMLAGQLGMPEPLAARQAISTLTRQATGAPANGVSNMIGYGVIGVAFRVDPSSFR</sequence>